<proteinExistence type="predicted"/>
<dbReference type="Pfam" id="PF12867">
    <property type="entry name" value="DinB_2"/>
    <property type="match status" value="1"/>
</dbReference>
<dbReference type="SUPFAM" id="SSF109854">
    <property type="entry name" value="DinB/YfiT-like putative metalloenzymes"/>
    <property type="match status" value="1"/>
</dbReference>
<organism evidence="2 3">
    <name type="scientific">Geodia barretti</name>
    <name type="common">Barrett's horny sponge</name>
    <dbReference type="NCBI Taxonomy" id="519541"/>
    <lineage>
        <taxon>Eukaryota</taxon>
        <taxon>Metazoa</taxon>
        <taxon>Porifera</taxon>
        <taxon>Demospongiae</taxon>
        <taxon>Heteroscleromorpha</taxon>
        <taxon>Tetractinellida</taxon>
        <taxon>Astrophorina</taxon>
        <taxon>Geodiidae</taxon>
        <taxon>Geodia</taxon>
    </lineage>
</organism>
<evidence type="ECO:0000259" key="1">
    <source>
        <dbReference type="Pfam" id="PF12867"/>
    </source>
</evidence>
<dbReference type="AlphaFoldDB" id="A0AA35XKT3"/>
<evidence type="ECO:0000313" key="3">
    <source>
        <dbReference type="Proteomes" id="UP001174909"/>
    </source>
</evidence>
<gene>
    <name evidence="2" type="ORF">GBAR_LOCUS30378</name>
</gene>
<feature type="domain" description="DinB-like" evidence="1">
    <location>
        <begin position="11"/>
        <end position="157"/>
    </location>
</feature>
<comment type="caution">
    <text evidence="2">The sequence shown here is derived from an EMBL/GenBank/DDBJ whole genome shotgun (WGS) entry which is preliminary data.</text>
</comment>
<name>A0AA35XKT3_GEOBA</name>
<dbReference type="Proteomes" id="UP001174909">
    <property type="component" value="Unassembled WGS sequence"/>
</dbReference>
<evidence type="ECO:0000313" key="2">
    <source>
        <dbReference type="EMBL" id="CAI8055705.1"/>
    </source>
</evidence>
<sequence length="178" mass="20494">MTLNEFIESALQVEQSLLLEAVEDLTPEELTWQPAPDANPIGWMLWHTIRVEDMWVQFFIQGQTEMWERDGWHQKFGLPTRDNGFGHTPEQVANFPALDLQELLRYGEAVRNGTLEYLRGLSPEDYEIVPRERRPELTVGKVLRQLLAEFYQHQGQIAYLKGLKRGSGALPPTYSTPG</sequence>
<reference evidence="2" key="1">
    <citation type="submission" date="2023-03" db="EMBL/GenBank/DDBJ databases">
        <authorList>
            <person name="Steffen K."/>
            <person name="Cardenas P."/>
        </authorList>
    </citation>
    <scope>NUCLEOTIDE SEQUENCE</scope>
</reference>
<protein>
    <recommendedName>
        <fullName evidence="1">DinB-like domain-containing protein</fullName>
    </recommendedName>
</protein>
<keyword evidence="3" id="KW-1185">Reference proteome</keyword>
<accession>A0AA35XKT3</accession>
<dbReference type="Gene3D" id="1.20.120.450">
    <property type="entry name" value="dinb family like domain"/>
    <property type="match status" value="1"/>
</dbReference>
<dbReference type="InterPro" id="IPR034660">
    <property type="entry name" value="DinB/YfiT-like"/>
</dbReference>
<dbReference type="EMBL" id="CASHTH010004296">
    <property type="protein sequence ID" value="CAI8055705.1"/>
    <property type="molecule type" value="Genomic_DNA"/>
</dbReference>
<dbReference type="InterPro" id="IPR024775">
    <property type="entry name" value="DinB-like"/>
</dbReference>